<organism evidence="2 3">
    <name type="scientific">Candidatus Sphingobacterium stercoripullorum</name>
    <dbReference type="NCBI Taxonomy" id="2838759"/>
    <lineage>
        <taxon>Bacteria</taxon>
        <taxon>Pseudomonadati</taxon>
        <taxon>Bacteroidota</taxon>
        <taxon>Sphingobacteriia</taxon>
        <taxon>Sphingobacteriales</taxon>
        <taxon>Sphingobacteriaceae</taxon>
        <taxon>Sphingobacterium</taxon>
    </lineage>
</organism>
<accession>A0A9D1W8G8</accession>
<dbReference type="Gene3D" id="2.60.40.2030">
    <property type="match status" value="1"/>
</dbReference>
<dbReference type="Proteomes" id="UP000824156">
    <property type="component" value="Unassembled WGS sequence"/>
</dbReference>
<feature type="chain" id="PRO_5038723298" evidence="1">
    <location>
        <begin position="24"/>
        <end position="157"/>
    </location>
</feature>
<evidence type="ECO:0000313" key="2">
    <source>
        <dbReference type="EMBL" id="HIX54345.1"/>
    </source>
</evidence>
<evidence type="ECO:0000313" key="3">
    <source>
        <dbReference type="Proteomes" id="UP000824156"/>
    </source>
</evidence>
<dbReference type="AlphaFoldDB" id="A0A9D1W8G8"/>
<sequence>MIKKKYTFLLIALCLLFSSSCMEDFNDRYFIKDYYVEFEEATTKNVAVGEDYVISDQVLSADNQQVSIQLNLLGPTSSVEQKVAFKVSSEQTTAVSGQDYEIESTDVVIPAGKHTATIHVKNSSSGSGETILVLELEGNELVKPSTNYKKIGIRCQY</sequence>
<protein>
    <submittedName>
        <fullName evidence="2">DUF4843 domain-containing protein</fullName>
    </submittedName>
</protein>
<reference evidence="2" key="2">
    <citation type="submission" date="2021-04" db="EMBL/GenBank/DDBJ databases">
        <authorList>
            <person name="Gilroy R."/>
        </authorList>
    </citation>
    <scope>NUCLEOTIDE SEQUENCE</scope>
    <source>
        <strain evidence="2">1719</strain>
    </source>
</reference>
<gene>
    <name evidence="2" type="ORF">H9853_04915</name>
</gene>
<dbReference type="InterPro" id="IPR038081">
    <property type="entry name" value="CalX-like_sf"/>
</dbReference>
<reference evidence="2" key="1">
    <citation type="journal article" date="2021" name="PeerJ">
        <title>Extensive microbial diversity within the chicken gut microbiome revealed by metagenomics and culture.</title>
        <authorList>
            <person name="Gilroy R."/>
            <person name="Ravi A."/>
            <person name="Getino M."/>
            <person name="Pursley I."/>
            <person name="Horton D.L."/>
            <person name="Alikhan N.F."/>
            <person name="Baker D."/>
            <person name="Gharbi K."/>
            <person name="Hall N."/>
            <person name="Watson M."/>
            <person name="Adriaenssens E.M."/>
            <person name="Foster-Nyarko E."/>
            <person name="Jarju S."/>
            <person name="Secka A."/>
            <person name="Antonio M."/>
            <person name="Oren A."/>
            <person name="Chaudhuri R.R."/>
            <person name="La Ragione R."/>
            <person name="Hildebrand F."/>
            <person name="Pallen M.J."/>
        </authorList>
    </citation>
    <scope>NUCLEOTIDE SEQUENCE</scope>
    <source>
        <strain evidence="2">1719</strain>
    </source>
</reference>
<keyword evidence="1" id="KW-0732">Signal</keyword>
<evidence type="ECO:0000256" key="1">
    <source>
        <dbReference type="SAM" id="SignalP"/>
    </source>
</evidence>
<dbReference type="EMBL" id="DXEZ01000136">
    <property type="protein sequence ID" value="HIX54345.1"/>
    <property type="molecule type" value="Genomic_DNA"/>
</dbReference>
<comment type="caution">
    <text evidence="2">The sequence shown here is derived from an EMBL/GenBank/DDBJ whole genome shotgun (WGS) entry which is preliminary data.</text>
</comment>
<name>A0A9D1W8G8_9SPHI</name>
<proteinExistence type="predicted"/>
<feature type="signal peptide" evidence="1">
    <location>
        <begin position="1"/>
        <end position="23"/>
    </location>
</feature>
<dbReference type="PROSITE" id="PS51257">
    <property type="entry name" value="PROKAR_LIPOPROTEIN"/>
    <property type="match status" value="1"/>
</dbReference>
<dbReference type="SUPFAM" id="SSF141072">
    <property type="entry name" value="CalX-like"/>
    <property type="match status" value="1"/>
</dbReference>